<gene>
    <name evidence="3" type="ORF">CK203_001360</name>
</gene>
<keyword evidence="2" id="KW-1133">Transmembrane helix</keyword>
<keyword evidence="2" id="KW-0812">Transmembrane</keyword>
<evidence type="ECO:0000256" key="1">
    <source>
        <dbReference type="SAM" id="MobiDB-lite"/>
    </source>
</evidence>
<feature type="compositionally biased region" description="Pro residues" evidence="1">
    <location>
        <begin position="108"/>
        <end position="122"/>
    </location>
</feature>
<evidence type="ECO:0000313" key="4">
    <source>
        <dbReference type="Proteomes" id="UP000288805"/>
    </source>
</evidence>
<evidence type="ECO:0000256" key="2">
    <source>
        <dbReference type="SAM" id="Phobius"/>
    </source>
</evidence>
<feature type="compositionally biased region" description="Pro residues" evidence="1">
    <location>
        <begin position="38"/>
        <end position="55"/>
    </location>
</feature>
<feature type="transmembrane region" description="Helical" evidence="2">
    <location>
        <begin position="147"/>
        <end position="165"/>
    </location>
</feature>
<reference evidence="3 4" key="1">
    <citation type="journal article" date="2018" name="PLoS Genet.">
        <title>Population sequencing reveals clonal diversity and ancestral inbreeding in the grapevine cultivar Chardonnay.</title>
        <authorList>
            <person name="Roach M.J."/>
            <person name="Johnson D.L."/>
            <person name="Bohlmann J."/>
            <person name="van Vuuren H.J."/>
            <person name="Jones S.J."/>
            <person name="Pretorius I.S."/>
            <person name="Schmidt S.A."/>
            <person name="Borneman A.R."/>
        </authorList>
    </citation>
    <scope>NUCLEOTIDE SEQUENCE [LARGE SCALE GENOMIC DNA]</scope>
    <source>
        <strain evidence="4">cv. Chardonnay</strain>
        <tissue evidence="3">Leaf</tissue>
    </source>
</reference>
<dbReference type="SUPFAM" id="SSF56219">
    <property type="entry name" value="DNase I-like"/>
    <property type="match status" value="1"/>
</dbReference>
<accession>A0A438KL90</accession>
<keyword evidence="2" id="KW-0472">Membrane</keyword>
<comment type="caution">
    <text evidence="3">The sequence shown here is derived from an EMBL/GenBank/DDBJ whole genome shotgun (WGS) entry which is preliminary data.</text>
</comment>
<evidence type="ECO:0000313" key="3">
    <source>
        <dbReference type="EMBL" id="RVX21966.1"/>
    </source>
</evidence>
<name>A0A438KL90_VITVI</name>
<dbReference type="Proteomes" id="UP000288805">
    <property type="component" value="Unassembled WGS sequence"/>
</dbReference>
<feature type="region of interest" description="Disordered" evidence="1">
    <location>
        <begin position="1"/>
        <end position="85"/>
    </location>
</feature>
<feature type="transmembrane region" description="Helical" evidence="2">
    <location>
        <begin position="202"/>
        <end position="222"/>
    </location>
</feature>
<sequence length="412" mass="46892">MGISWSNRRRNNYLQNRPPPPPPPPPPQLLSSSYYYPSEPPSLPPPPPPSNPSLPQPHNYAFTSNPPYPPPPYPPHNLYPAHPLQSTLPPTTALPYYANHGNYWPPIRPPVAAPPPQQPPPYVEHQNAKKVRNDVNVHKDTCDSRSMSRTLIIIWFLLFSMPYLMEGAGLRWRPRLLNTPPNYWRKLEGLFRRGVEGNSPPFLTLFFSFFGPMGSLCFYSFLDVRSDLGHVWGNVVQRYFALGNECMEEQTLGWQTTHFQRACACPNEGGFHEGVGGEILYLLKRMKERIDQKGHVGANRRANSLSSRFERELKKLEWIVNYKGSSTGAKDSDKRKIIKSLIKSQRMDVEVMDDPWCIGGNFNMIRFLGECCRGDGLSLAEEILEVTEDLELRDIPLQGGLFTWTVGLNNQP</sequence>
<feature type="compositionally biased region" description="Pro residues" evidence="1">
    <location>
        <begin position="17"/>
        <end position="28"/>
    </location>
</feature>
<proteinExistence type="predicted"/>
<protein>
    <submittedName>
        <fullName evidence="3">Uncharacterized protein</fullName>
    </submittedName>
</protein>
<organism evidence="3 4">
    <name type="scientific">Vitis vinifera</name>
    <name type="common">Grape</name>
    <dbReference type="NCBI Taxonomy" id="29760"/>
    <lineage>
        <taxon>Eukaryota</taxon>
        <taxon>Viridiplantae</taxon>
        <taxon>Streptophyta</taxon>
        <taxon>Embryophyta</taxon>
        <taxon>Tracheophyta</taxon>
        <taxon>Spermatophyta</taxon>
        <taxon>Magnoliopsida</taxon>
        <taxon>eudicotyledons</taxon>
        <taxon>Gunneridae</taxon>
        <taxon>Pentapetalae</taxon>
        <taxon>rosids</taxon>
        <taxon>Vitales</taxon>
        <taxon>Vitaceae</taxon>
        <taxon>Viteae</taxon>
        <taxon>Vitis</taxon>
    </lineage>
</organism>
<dbReference type="EMBL" id="QGNW01000004">
    <property type="protein sequence ID" value="RVX21966.1"/>
    <property type="molecule type" value="Genomic_DNA"/>
</dbReference>
<dbReference type="AlphaFoldDB" id="A0A438KL90"/>
<dbReference type="InterPro" id="IPR036691">
    <property type="entry name" value="Endo/exonu/phosph_ase_sf"/>
</dbReference>
<feature type="compositionally biased region" description="Pro residues" evidence="1">
    <location>
        <begin position="66"/>
        <end position="77"/>
    </location>
</feature>
<feature type="region of interest" description="Disordered" evidence="1">
    <location>
        <begin position="108"/>
        <end position="131"/>
    </location>
</feature>